<gene>
    <name evidence="4" type="primary">PLEST003989</name>
    <name evidence="4" type="ORF">PLESTB_000569400</name>
</gene>
<feature type="domain" description="RING-type" evidence="3">
    <location>
        <begin position="86"/>
        <end position="128"/>
    </location>
</feature>
<comment type="caution">
    <text evidence="4">The sequence shown here is derived from an EMBL/GenBank/DDBJ whole genome shotgun (WGS) entry which is preliminary data.</text>
</comment>
<dbReference type="InterPro" id="IPR042862">
    <property type="entry name" value="RNF32"/>
</dbReference>
<dbReference type="InterPro" id="IPR001841">
    <property type="entry name" value="Znf_RING"/>
</dbReference>
<feature type="compositionally biased region" description="Acidic residues" evidence="2">
    <location>
        <begin position="285"/>
        <end position="296"/>
    </location>
</feature>
<dbReference type="PANTHER" id="PTHR14991:SF0">
    <property type="entry name" value="RING FINGER PROTEIN 32"/>
    <property type="match status" value="1"/>
</dbReference>
<dbReference type="Gene3D" id="3.30.40.10">
    <property type="entry name" value="Zinc/RING finger domain, C3HC4 (zinc finger)"/>
    <property type="match status" value="2"/>
</dbReference>
<evidence type="ECO:0000256" key="2">
    <source>
        <dbReference type="SAM" id="MobiDB-lite"/>
    </source>
</evidence>
<feature type="compositionally biased region" description="Low complexity" evidence="2">
    <location>
        <begin position="336"/>
        <end position="350"/>
    </location>
</feature>
<protein>
    <recommendedName>
        <fullName evidence="3">RING-type domain-containing protein</fullName>
    </recommendedName>
</protein>
<feature type="compositionally biased region" description="Gly residues" evidence="2">
    <location>
        <begin position="351"/>
        <end position="364"/>
    </location>
</feature>
<dbReference type="SMART" id="SM00184">
    <property type="entry name" value="RING"/>
    <property type="match status" value="2"/>
</dbReference>
<keyword evidence="1" id="KW-0862">Zinc</keyword>
<dbReference type="Pfam" id="PF00612">
    <property type="entry name" value="IQ"/>
    <property type="match status" value="1"/>
</dbReference>
<dbReference type="SUPFAM" id="SSF57850">
    <property type="entry name" value="RING/U-box"/>
    <property type="match status" value="2"/>
</dbReference>
<dbReference type="PANTHER" id="PTHR14991">
    <property type="entry name" value="RING FINGER PROTEIN 32"/>
    <property type="match status" value="1"/>
</dbReference>
<dbReference type="EMBL" id="BRXU01000005">
    <property type="protein sequence ID" value="GLC51979.1"/>
    <property type="molecule type" value="Genomic_DNA"/>
</dbReference>
<dbReference type="Proteomes" id="UP001165080">
    <property type="component" value="Unassembled WGS sequence"/>
</dbReference>
<keyword evidence="1" id="KW-0863">Zinc-finger</keyword>
<evidence type="ECO:0000259" key="3">
    <source>
        <dbReference type="PROSITE" id="PS50089"/>
    </source>
</evidence>
<keyword evidence="1" id="KW-0479">Metal-binding</keyword>
<name>A0A9W6BH23_9CHLO</name>
<proteinExistence type="predicted"/>
<dbReference type="OrthoDB" id="8062037at2759"/>
<dbReference type="GO" id="GO:0008270">
    <property type="term" value="F:zinc ion binding"/>
    <property type="evidence" value="ECO:0007669"/>
    <property type="project" value="UniProtKB-KW"/>
</dbReference>
<keyword evidence="5" id="KW-1185">Reference proteome</keyword>
<feature type="region of interest" description="Disordered" evidence="2">
    <location>
        <begin position="284"/>
        <end position="309"/>
    </location>
</feature>
<sequence length="482" mass="50903">MKRDKSKAAQADRHALLAAAALQDHMARRLRMPGGPVVQPSLQPGAPMTLAQHLGLIPRPPPLLTEDQWTEVHLRSRLRQDSAHECVICREEFQSGAQVLLSCSHTFHRHCLAAFERFSRCKTCPLCRAHQYQKKVIRDGEEMFRAKCATRIQAAWRGFAARRRYQEHRRHNPPRDERLRKKWAAERLQEENDRLLSAMDDEVGDLDDLFAELDASVAASRAVCDAALRPLAARLQQDLIREVVSEAGAPVSELRPQAAARAAAAAGGSGSGRGWLDGRAADLGVEQEEEEEDDGAEGASSTGANGATRGQLPLLESDLVAPAIITRSGQRGPGLGANTATSSTRGAAAGPSGGGDGGGGGSGSPAGAAAAAAGALMYTSSVSAPAPAAAAADAAAAPGRPATAAEVDWDAVVARARARGSLECPICLGSISRRGNEGIAWLSCTHCFHVDCIMAFEAFELASGGALSCPVCRSGYRRRCFA</sequence>
<evidence type="ECO:0000313" key="5">
    <source>
        <dbReference type="Proteomes" id="UP001165080"/>
    </source>
</evidence>
<evidence type="ECO:0000256" key="1">
    <source>
        <dbReference type="PROSITE-ProRule" id="PRU00175"/>
    </source>
</evidence>
<dbReference type="AlphaFoldDB" id="A0A9W6BH23"/>
<dbReference type="Pfam" id="PF17123">
    <property type="entry name" value="zf-RING_11"/>
    <property type="match status" value="1"/>
</dbReference>
<dbReference type="CDD" id="cd16677">
    <property type="entry name" value="RING-H2_RNF32_rpt1"/>
    <property type="match status" value="1"/>
</dbReference>
<feature type="domain" description="RING-type" evidence="3">
    <location>
        <begin position="424"/>
        <end position="473"/>
    </location>
</feature>
<reference evidence="4 5" key="1">
    <citation type="journal article" date="2023" name="Commun. Biol.">
        <title>Reorganization of the ancestral sex-determining regions during the evolution of trioecy in Pleodorina starrii.</title>
        <authorList>
            <person name="Takahashi K."/>
            <person name="Suzuki S."/>
            <person name="Kawai-Toyooka H."/>
            <person name="Yamamoto K."/>
            <person name="Hamaji T."/>
            <person name="Ootsuki R."/>
            <person name="Yamaguchi H."/>
            <person name="Kawachi M."/>
            <person name="Higashiyama T."/>
            <person name="Nozaki H."/>
        </authorList>
    </citation>
    <scope>NUCLEOTIDE SEQUENCE [LARGE SCALE GENOMIC DNA]</scope>
    <source>
        <strain evidence="4 5">NIES-4479</strain>
    </source>
</reference>
<organism evidence="4 5">
    <name type="scientific">Pleodorina starrii</name>
    <dbReference type="NCBI Taxonomy" id="330485"/>
    <lineage>
        <taxon>Eukaryota</taxon>
        <taxon>Viridiplantae</taxon>
        <taxon>Chlorophyta</taxon>
        <taxon>core chlorophytes</taxon>
        <taxon>Chlorophyceae</taxon>
        <taxon>CS clade</taxon>
        <taxon>Chlamydomonadales</taxon>
        <taxon>Volvocaceae</taxon>
        <taxon>Pleodorina</taxon>
    </lineage>
</organism>
<feature type="region of interest" description="Disordered" evidence="2">
    <location>
        <begin position="326"/>
        <end position="366"/>
    </location>
</feature>
<dbReference type="PROSITE" id="PS50089">
    <property type="entry name" value="ZF_RING_2"/>
    <property type="match status" value="2"/>
</dbReference>
<accession>A0A9W6BH23</accession>
<dbReference type="InterPro" id="IPR013083">
    <property type="entry name" value="Znf_RING/FYVE/PHD"/>
</dbReference>
<dbReference type="CDD" id="cd23767">
    <property type="entry name" value="IQCD"/>
    <property type="match status" value="1"/>
</dbReference>
<dbReference type="Pfam" id="PF13639">
    <property type="entry name" value="zf-RING_2"/>
    <property type="match status" value="1"/>
</dbReference>
<dbReference type="InterPro" id="IPR000048">
    <property type="entry name" value="IQ_motif_EF-hand-BS"/>
</dbReference>
<dbReference type="PROSITE" id="PS50096">
    <property type="entry name" value="IQ"/>
    <property type="match status" value="1"/>
</dbReference>
<evidence type="ECO:0000313" key="4">
    <source>
        <dbReference type="EMBL" id="GLC51979.1"/>
    </source>
</evidence>
<dbReference type="CDD" id="cd16678">
    <property type="entry name" value="RING-H2_RNF32_rpt2"/>
    <property type="match status" value="1"/>
</dbReference>